<reference evidence="9 10" key="1">
    <citation type="submission" date="2024-04" db="EMBL/GenBank/DDBJ databases">
        <title>The reference genome of an endangered Asteraceae, Deinandra increscens subsp. villosa, native to the Central Coast of California.</title>
        <authorList>
            <person name="Guilliams M."/>
            <person name="Hasenstab-Lehman K."/>
            <person name="Meyer R."/>
            <person name="Mcevoy S."/>
        </authorList>
    </citation>
    <scope>NUCLEOTIDE SEQUENCE [LARGE SCALE GENOMIC DNA]</scope>
    <source>
        <tissue evidence="9">Leaf</tissue>
    </source>
</reference>
<accession>A0AAP0GMY7</accession>
<evidence type="ECO:0000313" key="9">
    <source>
        <dbReference type="EMBL" id="KAK9055216.1"/>
    </source>
</evidence>
<name>A0AAP0GMY7_9ASTR</name>
<dbReference type="PANTHER" id="PTHR33228">
    <property type="entry name" value="PROTEIN GLUTAMINE DUMPER 4-RELATED"/>
    <property type="match status" value="1"/>
</dbReference>
<evidence type="ECO:0000256" key="6">
    <source>
        <dbReference type="ARBA" id="ARBA00022989"/>
    </source>
</evidence>
<evidence type="ECO:0000256" key="1">
    <source>
        <dbReference type="ARBA" id="ARBA00004167"/>
    </source>
</evidence>
<organism evidence="9 10">
    <name type="scientific">Deinandra increscens subsp. villosa</name>
    <dbReference type="NCBI Taxonomy" id="3103831"/>
    <lineage>
        <taxon>Eukaryota</taxon>
        <taxon>Viridiplantae</taxon>
        <taxon>Streptophyta</taxon>
        <taxon>Embryophyta</taxon>
        <taxon>Tracheophyta</taxon>
        <taxon>Spermatophyta</taxon>
        <taxon>Magnoliopsida</taxon>
        <taxon>eudicotyledons</taxon>
        <taxon>Gunneridae</taxon>
        <taxon>Pentapetalae</taxon>
        <taxon>asterids</taxon>
        <taxon>campanulids</taxon>
        <taxon>Asterales</taxon>
        <taxon>Asteraceae</taxon>
        <taxon>Asteroideae</taxon>
        <taxon>Heliantheae alliance</taxon>
        <taxon>Madieae</taxon>
        <taxon>Madiinae</taxon>
        <taxon>Deinandra</taxon>
    </lineage>
</organism>
<dbReference type="EMBL" id="JBCNJP010000025">
    <property type="protein sequence ID" value="KAK9055216.1"/>
    <property type="molecule type" value="Genomic_DNA"/>
</dbReference>
<dbReference type="InterPro" id="IPR040359">
    <property type="entry name" value="GDU"/>
</dbReference>
<feature type="compositionally biased region" description="Basic and acidic residues" evidence="8">
    <location>
        <begin position="94"/>
        <end position="108"/>
    </location>
</feature>
<dbReference type="GO" id="GO:0016020">
    <property type="term" value="C:membrane"/>
    <property type="evidence" value="ECO:0007669"/>
    <property type="project" value="UniProtKB-SubCell"/>
</dbReference>
<feature type="region of interest" description="Disordered" evidence="8">
    <location>
        <begin position="72"/>
        <end position="115"/>
    </location>
</feature>
<comment type="subcellular location">
    <subcellularLocation>
        <location evidence="1">Membrane</location>
        <topology evidence="1">Single-pass membrane protein</topology>
    </subcellularLocation>
</comment>
<feature type="region of interest" description="Disordered" evidence="8">
    <location>
        <begin position="1"/>
        <end position="52"/>
    </location>
</feature>
<keyword evidence="3" id="KW-0813">Transport</keyword>
<keyword evidence="5" id="KW-0029">Amino-acid transport</keyword>
<comment type="similarity">
    <text evidence="2">Belongs to the GLUTAMINE DUMPER 1 (TC 9.B.60) family.</text>
</comment>
<feature type="compositionally biased region" description="Low complexity" evidence="8">
    <location>
        <begin position="75"/>
        <end position="93"/>
    </location>
</feature>
<evidence type="ECO:0000313" key="10">
    <source>
        <dbReference type="Proteomes" id="UP001408789"/>
    </source>
</evidence>
<evidence type="ECO:0000256" key="4">
    <source>
        <dbReference type="ARBA" id="ARBA00022692"/>
    </source>
</evidence>
<dbReference type="GO" id="GO:0080143">
    <property type="term" value="P:regulation of amino acid export"/>
    <property type="evidence" value="ECO:0007669"/>
    <property type="project" value="InterPro"/>
</dbReference>
<evidence type="ECO:0000256" key="3">
    <source>
        <dbReference type="ARBA" id="ARBA00022448"/>
    </source>
</evidence>
<protein>
    <submittedName>
        <fullName evidence="9">Uncharacterized protein</fullName>
    </submittedName>
</protein>
<gene>
    <name evidence="9" type="ORF">SSX86_026298</name>
</gene>
<dbReference type="GO" id="GO:0006865">
    <property type="term" value="P:amino acid transport"/>
    <property type="evidence" value="ECO:0007669"/>
    <property type="project" value="UniProtKB-KW"/>
</dbReference>
<comment type="caution">
    <text evidence="9">The sequence shown here is derived from an EMBL/GenBank/DDBJ whole genome shotgun (WGS) entry which is preliminary data.</text>
</comment>
<keyword evidence="10" id="KW-1185">Reference proteome</keyword>
<keyword evidence="6" id="KW-1133">Transmembrane helix</keyword>
<keyword evidence="4" id="KW-0812">Transmembrane</keyword>
<evidence type="ECO:0000256" key="7">
    <source>
        <dbReference type="ARBA" id="ARBA00023136"/>
    </source>
</evidence>
<dbReference type="Proteomes" id="UP001408789">
    <property type="component" value="Unassembled WGS sequence"/>
</dbReference>
<dbReference type="AlphaFoldDB" id="A0AAP0GMY7"/>
<evidence type="ECO:0000256" key="2">
    <source>
        <dbReference type="ARBA" id="ARBA00009977"/>
    </source>
</evidence>
<sequence>MSPQSTSSMPPSSAISSHRSRATYATATDSERDLESGESDSKSANNNRTPVVFEEKYLVIMAGQVKPTCLATPVSSRASSFGSSSSCRSNSTEEVSKSEMENDKEGRSDQLYQLP</sequence>
<dbReference type="PANTHER" id="PTHR33228:SF77">
    <property type="entry name" value="PROTEIN GLUTAMINE DUMPER 2"/>
    <property type="match status" value="1"/>
</dbReference>
<proteinExistence type="inferred from homology"/>
<feature type="compositionally biased region" description="Low complexity" evidence="8">
    <location>
        <begin position="1"/>
        <end position="17"/>
    </location>
</feature>
<evidence type="ECO:0000256" key="5">
    <source>
        <dbReference type="ARBA" id="ARBA00022970"/>
    </source>
</evidence>
<feature type="compositionally biased region" description="Basic and acidic residues" evidence="8">
    <location>
        <begin position="29"/>
        <end position="41"/>
    </location>
</feature>
<keyword evidence="7" id="KW-0472">Membrane</keyword>
<evidence type="ECO:0000256" key="8">
    <source>
        <dbReference type="SAM" id="MobiDB-lite"/>
    </source>
</evidence>